<comment type="caution">
    <text evidence="6">The sequence shown here is derived from an EMBL/GenBank/DDBJ whole genome shotgun (WGS) entry which is preliminary data.</text>
</comment>
<dbReference type="Pfam" id="PF00440">
    <property type="entry name" value="TetR_N"/>
    <property type="match status" value="1"/>
</dbReference>
<dbReference type="SUPFAM" id="SSF48498">
    <property type="entry name" value="Tetracyclin repressor-like, C-terminal domain"/>
    <property type="match status" value="1"/>
</dbReference>
<evidence type="ECO:0000313" key="7">
    <source>
        <dbReference type="Proteomes" id="UP001501004"/>
    </source>
</evidence>
<keyword evidence="3" id="KW-0804">Transcription</keyword>
<dbReference type="PRINTS" id="PR00455">
    <property type="entry name" value="HTHTETR"/>
</dbReference>
<dbReference type="InterPro" id="IPR001647">
    <property type="entry name" value="HTH_TetR"/>
</dbReference>
<dbReference type="PROSITE" id="PS01081">
    <property type="entry name" value="HTH_TETR_1"/>
    <property type="match status" value="1"/>
</dbReference>
<feature type="domain" description="HTH tetR-type" evidence="5">
    <location>
        <begin position="8"/>
        <end position="68"/>
    </location>
</feature>
<dbReference type="InterPro" id="IPR023772">
    <property type="entry name" value="DNA-bd_HTH_TetR-type_CS"/>
</dbReference>
<name>A0ABP7F5I5_9MICO</name>
<evidence type="ECO:0000256" key="1">
    <source>
        <dbReference type="ARBA" id="ARBA00023015"/>
    </source>
</evidence>
<evidence type="ECO:0000313" key="6">
    <source>
        <dbReference type="EMBL" id="GAA3731928.1"/>
    </source>
</evidence>
<keyword evidence="1" id="KW-0805">Transcription regulation</keyword>
<keyword evidence="7" id="KW-1185">Reference proteome</keyword>
<dbReference type="SUPFAM" id="SSF46689">
    <property type="entry name" value="Homeodomain-like"/>
    <property type="match status" value="1"/>
</dbReference>
<dbReference type="Gene3D" id="1.10.357.10">
    <property type="entry name" value="Tetracycline Repressor, domain 2"/>
    <property type="match status" value="1"/>
</dbReference>
<dbReference type="PANTHER" id="PTHR30055">
    <property type="entry name" value="HTH-TYPE TRANSCRIPTIONAL REGULATOR RUTR"/>
    <property type="match status" value="1"/>
</dbReference>
<organism evidence="6 7">
    <name type="scientific">Leifsonella bigeumensis</name>
    <dbReference type="NCBI Taxonomy" id="433643"/>
    <lineage>
        <taxon>Bacteria</taxon>
        <taxon>Bacillati</taxon>
        <taxon>Actinomycetota</taxon>
        <taxon>Actinomycetes</taxon>
        <taxon>Micrococcales</taxon>
        <taxon>Microbacteriaceae</taxon>
        <taxon>Leifsonella</taxon>
    </lineage>
</organism>
<dbReference type="EMBL" id="BAABAE010000001">
    <property type="protein sequence ID" value="GAA3731928.1"/>
    <property type="molecule type" value="Genomic_DNA"/>
</dbReference>
<evidence type="ECO:0000256" key="4">
    <source>
        <dbReference type="PROSITE-ProRule" id="PRU00335"/>
    </source>
</evidence>
<accession>A0ABP7F5I5</accession>
<dbReference type="Proteomes" id="UP001501004">
    <property type="component" value="Unassembled WGS sequence"/>
</dbReference>
<evidence type="ECO:0000259" key="5">
    <source>
        <dbReference type="PROSITE" id="PS50977"/>
    </source>
</evidence>
<keyword evidence="2 4" id="KW-0238">DNA-binding</keyword>
<feature type="DNA-binding region" description="H-T-H motif" evidence="4">
    <location>
        <begin position="31"/>
        <end position="50"/>
    </location>
</feature>
<dbReference type="NCBIfam" id="NF041196">
    <property type="entry name" value="ScbR_bind_reg"/>
    <property type="match status" value="1"/>
</dbReference>
<sequence>MLKQERARITRGNIVSSASRSFHDHGFARASLSDIIEEAGVTKGALYFHFESKEDVAAAVLDAQLEHVTAVFTELENSGRPPLELLVDLCSLPARPREDEQELPVDFRLATELASLQPALAFSFYERWLQMITALTRRAEAAGALKSGIDPDVLSRFLLDTITGTELLFAVFSAGEEREDHGRGLWRLLLPQIAAEEYAQGIDRILDRVFSPV</sequence>
<protein>
    <submittedName>
        <fullName evidence="6">ScbR family autoregulator-binding transcription factor</fullName>
    </submittedName>
</protein>
<evidence type="ECO:0000256" key="2">
    <source>
        <dbReference type="ARBA" id="ARBA00023125"/>
    </source>
</evidence>
<evidence type="ECO:0000256" key="3">
    <source>
        <dbReference type="ARBA" id="ARBA00023163"/>
    </source>
</evidence>
<dbReference type="InterPro" id="IPR036271">
    <property type="entry name" value="Tet_transcr_reg_TetR-rel_C_sf"/>
</dbReference>
<proteinExistence type="predicted"/>
<dbReference type="RefSeq" id="WP_344753445.1">
    <property type="nucleotide sequence ID" value="NZ_BAABAE010000001.1"/>
</dbReference>
<reference evidence="7" key="1">
    <citation type="journal article" date="2019" name="Int. J. Syst. Evol. Microbiol.">
        <title>The Global Catalogue of Microorganisms (GCM) 10K type strain sequencing project: providing services to taxonomists for standard genome sequencing and annotation.</title>
        <authorList>
            <consortium name="The Broad Institute Genomics Platform"/>
            <consortium name="The Broad Institute Genome Sequencing Center for Infectious Disease"/>
            <person name="Wu L."/>
            <person name="Ma J."/>
        </authorList>
    </citation>
    <scope>NUCLEOTIDE SEQUENCE [LARGE SCALE GENOMIC DNA]</scope>
    <source>
        <strain evidence="7">JCM 16949</strain>
    </source>
</reference>
<dbReference type="PANTHER" id="PTHR30055:SF234">
    <property type="entry name" value="HTH-TYPE TRANSCRIPTIONAL REGULATOR BETI"/>
    <property type="match status" value="1"/>
</dbReference>
<dbReference type="InterPro" id="IPR050109">
    <property type="entry name" value="HTH-type_TetR-like_transc_reg"/>
</dbReference>
<dbReference type="PROSITE" id="PS50977">
    <property type="entry name" value="HTH_TETR_2"/>
    <property type="match status" value="1"/>
</dbReference>
<dbReference type="InterPro" id="IPR009057">
    <property type="entry name" value="Homeodomain-like_sf"/>
</dbReference>
<dbReference type="InterPro" id="IPR047923">
    <property type="entry name" value="ArpA-like"/>
</dbReference>
<gene>
    <name evidence="6" type="ORF">GCM10022239_05590</name>
</gene>